<dbReference type="Gene3D" id="3.90.550.10">
    <property type="entry name" value="Spore Coat Polysaccharide Biosynthesis Protein SpsA, Chain A"/>
    <property type="match status" value="1"/>
</dbReference>
<dbReference type="Gene3D" id="2.160.10.10">
    <property type="entry name" value="Hexapeptide repeat proteins"/>
    <property type="match status" value="1"/>
</dbReference>
<evidence type="ECO:0000313" key="4">
    <source>
        <dbReference type="Proteomes" id="UP000716004"/>
    </source>
</evidence>
<dbReference type="InterPro" id="IPR005835">
    <property type="entry name" value="NTP_transferase_dom"/>
</dbReference>
<dbReference type="PANTHER" id="PTHR42883">
    <property type="entry name" value="GLUCOSE-1-PHOSPHATE THYMIDYLTRANSFERASE"/>
    <property type="match status" value="1"/>
</dbReference>
<dbReference type="InterPro" id="IPR005908">
    <property type="entry name" value="G1P_thy_trans_l"/>
</dbReference>
<feature type="domain" description="Mannose-1-phosphate guanyltransferase C-terminal" evidence="2">
    <location>
        <begin position="270"/>
        <end position="352"/>
    </location>
</feature>
<dbReference type="EC" id="2.7.7.24" evidence="3"/>
<dbReference type="EMBL" id="JAGVSJ010000030">
    <property type="protein sequence ID" value="MBX8632490.1"/>
    <property type="molecule type" value="Genomic_DNA"/>
</dbReference>
<comment type="caution">
    <text evidence="3">The sequence shown here is derived from an EMBL/GenBank/DDBJ whole genome shotgun (WGS) entry which is preliminary data.</text>
</comment>
<evidence type="ECO:0000313" key="3">
    <source>
        <dbReference type="EMBL" id="MBX8632490.1"/>
    </source>
</evidence>
<dbReference type="NCBIfam" id="TIGR01208">
    <property type="entry name" value="rmlA_long"/>
    <property type="match status" value="1"/>
</dbReference>
<sequence length="356" mass="38435">MKGVILHGGSGTRLRPITHTEVKQLLPVAGKPVSEYALEDMIEIGIREINIIVGSVGADAVTGYYGDGSKWGVSITYTHQPKPLGIAHAVGLTEDFVAGDTFVVYLGDNLLNGGIGKLSDAFGEGRFDALVALCRVNRPQSYGVAELEEGRIVRLVEKPKQPKSNLALVGVYFFRPDIFDVIRTLKPSARGELEITEAIQKLIEEGRNVGYQEIKGWWKDTGTTEEILDANRLVLDEIERQIDGKVASETGIIGRVRVMSGASVDAQSVIKGPCHIGSGTEITHSVIGPNTSIGNNCRISGVEIEDSIIMDGCIIEGNREMRLYESIIGTSCKISKNSGIKRASKMIVGRDSDIAV</sequence>
<dbReference type="CDD" id="cd04189">
    <property type="entry name" value="G1P_TT_long"/>
    <property type="match status" value="1"/>
</dbReference>
<dbReference type="Pfam" id="PF25087">
    <property type="entry name" value="GMPPB_C"/>
    <property type="match status" value="1"/>
</dbReference>
<evidence type="ECO:0000259" key="1">
    <source>
        <dbReference type="Pfam" id="PF00483"/>
    </source>
</evidence>
<feature type="domain" description="Nucleotidyl transferase" evidence="1">
    <location>
        <begin position="2"/>
        <end position="236"/>
    </location>
</feature>
<evidence type="ECO:0000259" key="2">
    <source>
        <dbReference type="Pfam" id="PF25087"/>
    </source>
</evidence>
<dbReference type="InterPro" id="IPR056729">
    <property type="entry name" value="GMPPB_C"/>
</dbReference>
<dbReference type="SUPFAM" id="SSF53448">
    <property type="entry name" value="Nucleotide-diphospho-sugar transferases"/>
    <property type="match status" value="1"/>
</dbReference>
<organism evidence="3 4">
    <name type="scientific">Candidatus Sysuiplasma superficiale</name>
    <dbReference type="NCBI Taxonomy" id="2823368"/>
    <lineage>
        <taxon>Archaea</taxon>
        <taxon>Methanobacteriati</taxon>
        <taxon>Thermoplasmatota</taxon>
        <taxon>Thermoplasmata</taxon>
        <taxon>Candidatus Sysuiplasmatales</taxon>
        <taxon>Candidatus Sysuiplasmataceae</taxon>
        <taxon>Candidatus Sysuiplasma</taxon>
    </lineage>
</organism>
<proteinExistence type="predicted"/>
<dbReference type="PANTHER" id="PTHR42883:SF2">
    <property type="entry name" value="THYMIDYLYLTRANSFERASE"/>
    <property type="match status" value="1"/>
</dbReference>
<keyword evidence="3" id="KW-0548">Nucleotidyltransferase</keyword>
<dbReference type="GO" id="GO:0008879">
    <property type="term" value="F:glucose-1-phosphate thymidylyltransferase activity"/>
    <property type="evidence" value="ECO:0007669"/>
    <property type="project" value="UniProtKB-EC"/>
</dbReference>
<reference evidence="3" key="1">
    <citation type="submission" date="2021-04" db="EMBL/GenBank/DDBJ databases">
        <title>Genomic insights into ecological role and evolution of a novel Thermoplasmata order Candidatus Sysuiplasmatales.</title>
        <authorList>
            <person name="Yuan Y."/>
        </authorList>
    </citation>
    <scope>NUCLEOTIDE SEQUENCE</scope>
    <source>
        <strain evidence="3">YP2-bin.285</strain>
    </source>
</reference>
<protein>
    <submittedName>
        <fullName evidence="3">Glucose-1-phosphate thymidylyltransferase</fullName>
        <ecNumber evidence="3">2.7.7.24</ecNumber>
    </submittedName>
</protein>
<dbReference type="AlphaFoldDB" id="A0A8J8CET9"/>
<name>A0A8J8CET9_9ARCH</name>
<dbReference type="InterPro" id="IPR029044">
    <property type="entry name" value="Nucleotide-diphossugar_trans"/>
</dbReference>
<dbReference type="Proteomes" id="UP000716004">
    <property type="component" value="Unassembled WGS sequence"/>
</dbReference>
<gene>
    <name evidence="3" type="ORF">J9259_08270</name>
</gene>
<accession>A0A8J8CET9</accession>
<keyword evidence="3" id="KW-0808">Transferase</keyword>
<dbReference type="Pfam" id="PF00483">
    <property type="entry name" value="NTP_transferase"/>
    <property type="match status" value="1"/>
</dbReference>